<keyword evidence="2" id="KW-1185">Reference proteome</keyword>
<reference evidence="1 2" key="1">
    <citation type="submission" date="2024-09" db="EMBL/GenBank/DDBJ databases">
        <authorList>
            <person name="Sun Q."/>
            <person name="Mori K."/>
        </authorList>
    </citation>
    <scope>NUCLEOTIDE SEQUENCE [LARGE SCALE GENOMIC DNA]</scope>
    <source>
        <strain evidence="1 2">TBRC 7907</strain>
    </source>
</reference>
<comment type="caution">
    <text evidence="1">The sequence shown here is derived from an EMBL/GenBank/DDBJ whole genome shotgun (WGS) entry which is preliminary data.</text>
</comment>
<gene>
    <name evidence="1" type="ORF">ACFFQA_35150</name>
</gene>
<organism evidence="1 2">
    <name type="scientific">Allokutzneria oryzae</name>
    <dbReference type="NCBI Taxonomy" id="1378989"/>
    <lineage>
        <taxon>Bacteria</taxon>
        <taxon>Bacillati</taxon>
        <taxon>Actinomycetota</taxon>
        <taxon>Actinomycetes</taxon>
        <taxon>Pseudonocardiales</taxon>
        <taxon>Pseudonocardiaceae</taxon>
        <taxon>Allokutzneria</taxon>
    </lineage>
</organism>
<evidence type="ECO:0008006" key="3">
    <source>
        <dbReference type="Google" id="ProtNLM"/>
    </source>
</evidence>
<evidence type="ECO:0000313" key="2">
    <source>
        <dbReference type="Proteomes" id="UP001589693"/>
    </source>
</evidence>
<sequence length="307" mass="33737">MPSNRTVIDLDGLANLFPHRVAKISDLVGLGISSPSAYRRCQPGGQWRPLFPGVLLLSSSPPTRAQIVRGALCFAGPEAMLTGHDALRLHGAHTVEAGGQVHLLVPHERQLRSCRTLFVERTRRMPKPVLRKGFMTAPLGRALLDTVRRMRHPMVMRALLRETISHYHLDPAALMCELSLGSARGAAYPKKLLAEMYGTEPGTLESSPRRLAQRTGLPKAKWNVRVRAVDGTLLGCADAWWDDVGMAWRIVENRSPGPIGTELTDNGVVVVRTTRNHLLSDTAAVTEELRRAYARAAGRPRPRVVAA</sequence>
<name>A0ABV6A7N9_9PSEU</name>
<dbReference type="RefSeq" id="WP_377861797.1">
    <property type="nucleotide sequence ID" value="NZ_JBHLZU010000033.1"/>
</dbReference>
<proteinExistence type="predicted"/>
<protein>
    <recommendedName>
        <fullName evidence="3">Transcriptional regulator, AbiEi antitoxin, Type IV TA system</fullName>
    </recommendedName>
</protein>
<dbReference type="EMBL" id="JBHLZU010000033">
    <property type="protein sequence ID" value="MFB9909202.1"/>
    <property type="molecule type" value="Genomic_DNA"/>
</dbReference>
<dbReference type="Proteomes" id="UP001589693">
    <property type="component" value="Unassembled WGS sequence"/>
</dbReference>
<evidence type="ECO:0000313" key="1">
    <source>
        <dbReference type="EMBL" id="MFB9909202.1"/>
    </source>
</evidence>
<accession>A0ABV6A7N9</accession>